<dbReference type="EMBL" id="JARPTC010000021">
    <property type="protein sequence ID" value="MDO7788504.1"/>
    <property type="molecule type" value="Genomic_DNA"/>
</dbReference>
<keyword evidence="1" id="KW-0597">Phosphoprotein</keyword>
<dbReference type="RefSeq" id="WP_304544490.1">
    <property type="nucleotide sequence ID" value="NZ_JARPTC010000021.1"/>
</dbReference>
<evidence type="ECO:0000256" key="1">
    <source>
        <dbReference type="PROSITE-ProRule" id="PRU00110"/>
    </source>
</evidence>
<dbReference type="AlphaFoldDB" id="A0AAW7ZH31"/>
<evidence type="ECO:0000313" key="3">
    <source>
        <dbReference type="EMBL" id="MDO7788504.1"/>
    </source>
</evidence>
<name>A0AAW7ZH31_9FIRM</name>
<feature type="modified residue" description="Phosphohistidine" evidence="1">
    <location>
        <position position="69"/>
    </location>
</feature>
<dbReference type="PROSITE" id="PS50894">
    <property type="entry name" value="HPT"/>
    <property type="match status" value="1"/>
</dbReference>
<dbReference type="Pfam" id="PF01627">
    <property type="entry name" value="Hpt"/>
    <property type="match status" value="1"/>
</dbReference>
<reference evidence="3" key="1">
    <citation type="journal article" date="2023" name="J. Hazard. Mater.">
        <title>Anaerobic biodegradation of pyrene and benzo[a]pyrene by a new sulfate-reducing Desulforamulus aquiferis strain DSA.</title>
        <authorList>
            <person name="Zhang Z."/>
            <person name="Sun J."/>
            <person name="Gong X."/>
            <person name="Wang C."/>
            <person name="Wang H."/>
        </authorList>
    </citation>
    <scope>NUCLEOTIDE SEQUENCE</scope>
    <source>
        <strain evidence="3">DSA</strain>
    </source>
</reference>
<feature type="domain" description="HPt" evidence="2">
    <location>
        <begin position="30"/>
        <end position="131"/>
    </location>
</feature>
<organism evidence="3 4">
    <name type="scientific">Desulforamulus aquiferis</name>
    <dbReference type="NCBI Taxonomy" id="1397668"/>
    <lineage>
        <taxon>Bacteria</taxon>
        <taxon>Bacillati</taxon>
        <taxon>Bacillota</taxon>
        <taxon>Clostridia</taxon>
        <taxon>Eubacteriales</taxon>
        <taxon>Peptococcaceae</taxon>
        <taxon>Desulforamulus</taxon>
    </lineage>
</organism>
<evidence type="ECO:0000313" key="4">
    <source>
        <dbReference type="Proteomes" id="UP001172911"/>
    </source>
</evidence>
<dbReference type="Gene3D" id="1.20.120.160">
    <property type="entry name" value="HPT domain"/>
    <property type="match status" value="1"/>
</dbReference>
<dbReference type="GO" id="GO:0000160">
    <property type="term" value="P:phosphorelay signal transduction system"/>
    <property type="evidence" value="ECO:0007669"/>
    <property type="project" value="InterPro"/>
</dbReference>
<dbReference type="InterPro" id="IPR008207">
    <property type="entry name" value="Sig_transdc_His_kin_Hpt_dom"/>
</dbReference>
<comment type="caution">
    <text evidence="3">The sequence shown here is derived from an EMBL/GenBank/DDBJ whole genome shotgun (WGS) entry which is preliminary data.</text>
</comment>
<protein>
    <submittedName>
        <fullName evidence="3">Hpt domain-containing protein</fullName>
    </submittedName>
</protein>
<proteinExistence type="predicted"/>
<dbReference type="SUPFAM" id="SSF47226">
    <property type="entry name" value="Histidine-containing phosphotransfer domain, HPT domain"/>
    <property type="match status" value="1"/>
</dbReference>
<dbReference type="InterPro" id="IPR036641">
    <property type="entry name" value="HPT_dom_sf"/>
</dbReference>
<gene>
    <name evidence="3" type="ORF">P6N53_14845</name>
</gene>
<dbReference type="Proteomes" id="UP001172911">
    <property type="component" value="Unassembled WGS sequence"/>
</dbReference>
<keyword evidence="4" id="KW-1185">Reference proteome</keyword>
<accession>A0AAW7ZH31</accession>
<sequence length="134" mass="14477">MLESNKLSIELLSIDKAIWQNITDLVSGDDPEFLINLISTYLSSSQFVFNNLEKSIMSDSTGELKDKVHALKSASANIGALGLVNICGNFEAVLGSGGTQDLSCEFAKIKAAYISVCQELQSLKKDMIKQGKGQ</sequence>
<evidence type="ECO:0000259" key="2">
    <source>
        <dbReference type="PROSITE" id="PS50894"/>
    </source>
</evidence>
<reference evidence="3" key="2">
    <citation type="submission" date="2023-03" db="EMBL/GenBank/DDBJ databases">
        <authorList>
            <person name="Zhang Z."/>
        </authorList>
    </citation>
    <scope>NUCLEOTIDE SEQUENCE</scope>
    <source>
        <strain evidence="3">DSA</strain>
    </source>
</reference>